<dbReference type="CDD" id="cd15482">
    <property type="entry name" value="Sialidase_non-viral"/>
    <property type="match status" value="1"/>
</dbReference>
<dbReference type="InterPro" id="IPR036278">
    <property type="entry name" value="Sialidase_sf"/>
</dbReference>
<dbReference type="SUPFAM" id="SSF50939">
    <property type="entry name" value="Sialidases"/>
    <property type="match status" value="1"/>
</dbReference>
<reference evidence="1" key="1">
    <citation type="journal article" date="2020" name="mSystems">
        <title>Genome- and Community-Level Interaction Insights into Carbon Utilization and Element Cycling Functions of Hydrothermarchaeota in Hydrothermal Sediment.</title>
        <authorList>
            <person name="Zhou Z."/>
            <person name="Liu Y."/>
            <person name="Xu W."/>
            <person name="Pan J."/>
            <person name="Luo Z.H."/>
            <person name="Li M."/>
        </authorList>
    </citation>
    <scope>NUCLEOTIDE SEQUENCE [LARGE SCALE GENOMIC DNA]</scope>
    <source>
        <strain evidence="1">SpSt-339</strain>
    </source>
</reference>
<organism evidence="1">
    <name type="scientific">Schlesneria paludicola</name>
    <dbReference type="NCBI Taxonomy" id="360056"/>
    <lineage>
        <taxon>Bacteria</taxon>
        <taxon>Pseudomonadati</taxon>
        <taxon>Planctomycetota</taxon>
        <taxon>Planctomycetia</taxon>
        <taxon>Planctomycetales</taxon>
        <taxon>Planctomycetaceae</taxon>
        <taxon>Schlesneria</taxon>
    </lineage>
</organism>
<comment type="caution">
    <text evidence="1">The sequence shown here is derived from an EMBL/GenBank/DDBJ whole genome shotgun (WGS) entry which is preliminary data.</text>
</comment>
<accession>A0A7C2P4S6</accession>
<name>A0A7C2P4S6_9PLAN</name>
<dbReference type="Gene3D" id="2.120.10.10">
    <property type="match status" value="1"/>
</dbReference>
<dbReference type="AlphaFoldDB" id="A0A7C2P4S6"/>
<proteinExistence type="predicted"/>
<protein>
    <submittedName>
        <fullName evidence="1">Exo-alpha-sialidase</fullName>
    </submittedName>
</protein>
<evidence type="ECO:0000313" key="1">
    <source>
        <dbReference type="EMBL" id="HEN14795.1"/>
    </source>
</evidence>
<sequence length="405" mass="46177">MPGLIGALSVAIPTFAAETPSVGYQVQLDVIHRGYDGRTCWVHPRAGAIPGEPPMVVLTMQRLLLTGSDVFFALNEMRTDDLGKTWSGPTEHPETLGRREEADGVIVATCDFTPKWHAASQKLLGIGHTVRYQNERVIPNRNRETAYAVYDPSQRTWTPWTTLEMPDRWKFQSAGAGSVQRLDLPDGDILLPIYFKNPTQTTYRTTVLRCAFDGATLRYREHGAELTVEEGRGLYEPSLTWFQGRYYLTLRNDSAGYVAVGTDGLRFDAPRKWCWDDGSELGNYNTQQHWVTHSQGLFLVYTRKGANNDHVFRHRAPLFIAQVDPNTCRVIRRTERVLVPERGARLGNFGVTQVSEQETWVTVAEWMQTWGPDIVIPPDNKYRADNSVYVARIRWEQPNQLWNRH</sequence>
<dbReference type="EMBL" id="DSOK01000150">
    <property type="protein sequence ID" value="HEN14795.1"/>
    <property type="molecule type" value="Genomic_DNA"/>
</dbReference>
<gene>
    <name evidence="1" type="ORF">ENQ76_04910</name>
</gene>